<dbReference type="SUPFAM" id="SSF54909">
    <property type="entry name" value="Dimeric alpha+beta barrel"/>
    <property type="match status" value="1"/>
</dbReference>
<reference evidence="3 4" key="1">
    <citation type="submission" date="2019-08" db="EMBL/GenBank/DDBJ databases">
        <title>Bacillus genomes from the desert of Cuatro Cienegas, Coahuila.</title>
        <authorList>
            <person name="Olmedo-Alvarez G."/>
        </authorList>
    </citation>
    <scope>NUCLEOTIDE SEQUENCE [LARGE SCALE GENOMIC DNA]</scope>
    <source>
        <strain evidence="3 4">CH34_1T</strain>
    </source>
</reference>
<comment type="similarity">
    <text evidence="1">Belongs to the YciI family.</text>
</comment>
<dbReference type="Pfam" id="PF03795">
    <property type="entry name" value="YCII"/>
    <property type="match status" value="1"/>
</dbReference>
<accession>A0A5D4NM91</accession>
<feature type="domain" description="YCII-related" evidence="2">
    <location>
        <begin position="19"/>
        <end position="87"/>
    </location>
</feature>
<comment type="caution">
    <text evidence="3">The sequence shown here is derived from an EMBL/GenBank/DDBJ whole genome shotgun (WGS) entry which is preliminary data.</text>
</comment>
<dbReference type="InterPro" id="IPR011008">
    <property type="entry name" value="Dimeric_a/b-barrel"/>
</dbReference>
<evidence type="ECO:0000256" key="1">
    <source>
        <dbReference type="ARBA" id="ARBA00007689"/>
    </source>
</evidence>
<name>A0A5D4NM91_9BACI</name>
<sequence>MRFLVLLTPSTNWRKEVHFHNQPFMPEHAVYVQEQYNKGNIILAGPFEDLTGGAIVIDVENEDDLLKFIENDPTVKNGIFKYELKRWGEGMSKFENRNPNFGQDYIEFKHKRQKELGII</sequence>
<organism evidence="3 4">
    <name type="scientific">Rossellomorea vietnamensis</name>
    <dbReference type="NCBI Taxonomy" id="218284"/>
    <lineage>
        <taxon>Bacteria</taxon>
        <taxon>Bacillati</taxon>
        <taxon>Bacillota</taxon>
        <taxon>Bacilli</taxon>
        <taxon>Bacillales</taxon>
        <taxon>Bacillaceae</taxon>
        <taxon>Rossellomorea</taxon>
    </lineage>
</organism>
<gene>
    <name evidence="3" type="ORF">FZC78_15440</name>
</gene>
<evidence type="ECO:0000313" key="4">
    <source>
        <dbReference type="Proteomes" id="UP000322267"/>
    </source>
</evidence>
<dbReference type="Gene3D" id="3.30.70.1060">
    <property type="entry name" value="Dimeric alpha+beta barrel"/>
    <property type="match status" value="1"/>
</dbReference>
<dbReference type="InterPro" id="IPR005545">
    <property type="entry name" value="YCII"/>
</dbReference>
<dbReference type="RefSeq" id="WP_148940902.1">
    <property type="nucleotide sequence ID" value="NZ_VTEI01000008.1"/>
</dbReference>
<dbReference type="OrthoDB" id="162319at2"/>
<dbReference type="AlphaFoldDB" id="A0A5D4NM91"/>
<evidence type="ECO:0000259" key="2">
    <source>
        <dbReference type="Pfam" id="PF03795"/>
    </source>
</evidence>
<protein>
    <recommendedName>
        <fullName evidence="2">YCII-related domain-containing protein</fullName>
    </recommendedName>
</protein>
<dbReference type="PANTHER" id="PTHR37828">
    <property type="entry name" value="GSR2449 PROTEIN"/>
    <property type="match status" value="1"/>
</dbReference>
<proteinExistence type="inferred from homology"/>
<evidence type="ECO:0000313" key="3">
    <source>
        <dbReference type="EMBL" id="TYS15395.1"/>
    </source>
</evidence>
<dbReference type="EMBL" id="VTEI01000008">
    <property type="protein sequence ID" value="TYS15395.1"/>
    <property type="molecule type" value="Genomic_DNA"/>
</dbReference>
<dbReference type="Proteomes" id="UP000322267">
    <property type="component" value="Unassembled WGS sequence"/>
</dbReference>
<dbReference type="PANTHER" id="PTHR37828:SF1">
    <property type="entry name" value="YCII-RELATED DOMAIN-CONTAINING PROTEIN"/>
    <property type="match status" value="1"/>
</dbReference>